<sequence length="72" mass="7269">MLLGILEAMNATRIALPKERIGLSTREVKRRIRRIISEADPASTAVRAAANAVSAAVIAAIGASSAVGAAAG</sequence>
<dbReference type="EMBL" id="BMNJ01000001">
    <property type="protein sequence ID" value="GGO94813.1"/>
    <property type="molecule type" value="Genomic_DNA"/>
</dbReference>
<accession>A0A8H9H745</accession>
<comment type="caution">
    <text evidence="1">The sequence shown here is derived from an EMBL/GenBank/DDBJ whole genome shotgun (WGS) entry which is preliminary data.</text>
</comment>
<keyword evidence="2" id="KW-1185">Reference proteome</keyword>
<evidence type="ECO:0000313" key="1">
    <source>
        <dbReference type="EMBL" id="GGO94813.1"/>
    </source>
</evidence>
<dbReference type="AlphaFoldDB" id="A0A8H9H745"/>
<reference evidence="1" key="2">
    <citation type="submission" date="2020-09" db="EMBL/GenBank/DDBJ databases">
        <authorList>
            <person name="Sun Q."/>
            <person name="Zhou Y."/>
        </authorList>
    </citation>
    <scope>NUCLEOTIDE SEQUENCE</scope>
    <source>
        <strain evidence="1">CGMCC 4.7372</strain>
    </source>
</reference>
<reference evidence="1" key="1">
    <citation type="journal article" date="2014" name="Int. J. Syst. Evol. Microbiol.">
        <title>Complete genome sequence of Corynebacterium casei LMG S-19264T (=DSM 44701T), isolated from a smear-ripened cheese.</title>
        <authorList>
            <consortium name="US DOE Joint Genome Institute (JGI-PGF)"/>
            <person name="Walter F."/>
            <person name="Albersmeier A."/>
            <person name="Kalinowski J."/>
            <person name="Ruckert C."/>
        </authorList>
    </citation>
    <scope>NUCLEOTIDE SEQUENCE</scope>
    <source>
        <strain evidence="1">CGMCC 4.7372</strain>
    </source>
</reference>
<dbReference type="RefSeq" id="WP_080462909.1">
    <property type="nucleotide sequence ID" value="NZ_BMNJ01000001.1"/>
</dbReference>
<proteinExistence type="predicted"/>
<organism evidence="1 2">
    <name type="scientific">Actinomyces gaoshouyii</name>
    <dbReference type="NCBI Taxonomy" id="1960083"/>
    <lineage>
        <taxon>Bacteria</taxon>
        <taxon>Bacillati</taxon>
        <taxon>Actinomycetota</taxon>
        <taxon>Actinomycetes</taxon>
        <taxon>Actinomycetales</taxon>
        <taxon>Actinomycetaceae</taxon>
        <taxon>Actinomyces</taxon>
    </lineage>
</organism>
<dbReference type="Proteomes" id="UP000614239">
    <property type="component" value="Unassembled WGS sequence"/>
</dbReference>
<name>A0A8H9H745_9ACTO</name>
<protein>
    <submittedName>
        <fullName evidence="1">Uncharacterized protein</fullName>
    </submittedName>
</protein>
<gene>
    <name evidence="1" type="ORF">GCM10011612_01140</name>
</gene>
<evidence type="ECO:0000313" key="2">
    <source>
        <dbReference type="Proteomes" id="UP000614239"/>
    </source>
</evidence>